<dbReference type="AlphaFoldDB" id="A0A7E4W2P1"/>
<reference evidence="3" key="2">
    <citation type="submission" date="2020-10" db="UniProtKB">
        <authorList>
            <consortium name="WormBaseParasite"/>
        </authorList>
    </citation>
    <scope>IDENTIFICATION</scope>
</reference>
<evidence type="ECO:0000256" key="1">
    <source>
        <dbReference type="SAM" id="MobiDB-lite"/>
    </source>
</evidence>
<feature type="compositionally biased region" description="Basic residues" evidence="1">
    <location>
        <begin position="87"/>
        <end position="101"/>
    </location>
</feature>
<protein>
    <submittedName>
        <fullName evidence="3">RRP15-like protein</fullName>
    </submittedName>
</protein>
<reference evidence="2" key="1">
    <citation type="journal article" date="2013" name="Genetics">
        <title>The draft genome and transcriptome of Panagrellus redivivus are shaped by the harsh demands of a free-living lifestyle.</title>
        <authorList>
            <person name="Srinivasan J."/>
            <person name="Dillman A.R."/>
            <person name="Macchietto M.G."/>
            <person name="Heikkinen L."/>
            <person name="Lakso M."/>
            <person name="Fracchia K.M."/>
            <person name="Antoshechkin I."/>
            <person name="Mortazavi A."/>
            <person name="Wong G."/>
            <person name="Sternberg P.W."/>
        </authorList>
    </citation>
    <scope>NUCLEOTIDE SEQUENCE [LARGE SCALE GENOMIC DNA]</scope>
    <source>
        <strain evidence="2">MT8872</strain>
    </source>
</reference>
<accession>A0A7E4W2P1</accession>
<keyword evidence="2" id="KW-1185">Reference proteome</keyword>
<name>A0A7E4W2P1_PANRE</name>
<feature type="region of interest" description="Disordered" evidence="1">
    <location>
        <begin position="1"/>
        <end position="101"/>
    </location>
</feature>
<dbReference type="WBParaSite" id="Pan_g5793.t1">
    <property type="protein sequence ID" value="Pan_g5793.t1"/>
    <property type="gene ID" value="Pan_g5793"/>
</dbReference>
<proteinExistence type="predicted"/>
<feature type="compositionally biased region" description="Basic and acidic residues" evidence="1">
    <location>
        <begin position="24"/>
        <end position="54"/>
    </location>
</feature>
<feature type="compositionally biased region" description="Polar residues" evidence="1">
    <location>
        <begin position="1"/>
        <end position="23"/>
    </location>
</feature>
<evidence type="ECO:0000313" key="2">
    <source>
        <dbReference type="Proteomes" id="UP000492821"/>
    </source>
</evidence>
<organism evidence="2 3">
    <name type="scientific">Panagrellus redivivus</name>
    <name type="common">Microworm</name>
    <dbReference type="NCBI Taxonomy" id="6233"/>
    <lineage>
        <taxon>Eukaryota</taxon>
        <taxon>Metazoa</taxon>
        <taxon>Ecdysozoa</taxon>
        <taxon>Nematoda</taxon>
        <taxon>Chromadorea</taxon>
        <taxon>Rhabditida</taxon>
        <taxon>Tylenchina</taxon>
        <taxon>Panagrolaimomorpha</taxon>
        <taxon>Panagrolaimoidea</taxon>
        <taxon>Panagrolaimidae</taxon>
        <taxon>Panagrellus</taxon>
    </lineage>
</organism>
<sequence length="101" mass="11286">MASRETANQAKPLTSDEATSSKTGQDDQVKAKEQEALLRQAKEALIKDGRRFENNRSGGSGGTEKRSRPLVNTNFLSRLMGAPQVNKKQKKDITKRRDKKK</sequence>
<dbReference type="Proteomes" id="UP000492821">
    <property type="component" value="Unassembled WGS sequence"/>
</dbReference>
<evidence type="ECO:0000313" key="3">
    <source>
        <dbReference type="WBParaSite" id="Pan_g5793.t1"/>
    </source>
</evidence>